<evidence type="ECO:0000313" key="2">
    <source>
        <dbReference type="EMBL" id="ALL14527.1"/>
    </source>
</evidence>
<dbReference type="Proteomes" id="UP000056905">
    <property type="component" value="Chromosome"/>
</dbReference>
<dbReference type="OrthoDB" id="7210731at2"/>
<dbReference type="RefSeq" id="WP_062149317.1">
    <property type="nucleotide sequence ID" value="NZ_CP013002.1"/>
</dbReference>
<evidence type="ECO:0000256" key="1">
    <source>
        <dbReference type="SAM" id="SignalP"/>
    </source>
</evidence>
<feature type="chain" id="PRO_5006052675" description="Lipoprotein" evidence="1">
    <location>
        <begin position="21"/>
        <end position="225"/>
    </location>
</feature>
<dbReference type="KEGG" id="chq:AQ619_14870"/>
<feature type="signal peptide" evidence="1">
    <location>
        <begin position="1"/>
        <end position="20"/>
    </location>
</feature>
<keyword evidence="1" id="KW-0732">Signal</keyword>
<dbReference type="STRING" id="69395.AQ619_14870"/>
<evidence type="ECO:0008006" key="4">
    <source>
        <dbReference type="Google" id="ProtNLM"/>
    </source>
</evidence>
<proteinExistence type="predicted"/>
<reference evidence="2 3" key="1">
    <citation type="submission" date="2015-10" db="EMBL/GenBank/DDBJ databases">
        <title>Conservation of the essential genome among Caulobacter and Brevundimonas species.</title>
        <authorList>
            <person name="Scott D."/>
            <person name="Ely B."/>
        </authorList>
    </citation>
    <scope>NUCLEOTIDE SEQUENCE [LARGE SCALE GENOMIC DNA]</scope>
    <source>
        <strain evidence="2 3">CB4</strain>
    </source>
</reference>
<sequence>MRNVIPAVALILLASTTLSACDKSDKQAAASHAAKVERAGPIAWNASAAAFEMNGAPLRTVKLWTFRDSTDGFAAVTSKIAPSADGLSITIADPTLRSPKGLGIDGAKYQLVLVRLTRTAPGQAWNGALYYSTTDHAESGQYFGKPVIGGNPAVNETTTMVYNMGQLVLGGDDWRTSTINQIRLDIEDKTGGAFVLHQVAIVQSPDATAFRRPEAAPKPAVAPAP</sequence>
<organism evidence="2 3">
    <name type="scientific">Caulobacter henricii</name>
    <dbReference type="NCBI Taxonomy" id="69395"/>
    <lineage>
        <taxon>Bacteria</taxon>
        <taxon>Pseudomonadati</taxon>
        <taxon>Pseudomonadota</taxon>
        <taxon>Alphaproteobacteria</taxon>
        <taxon>Caulobacterales</taxon>
        <taxon>Caulobacteraceae</taxon>
        <taxon>Caulobacter</taxon>
    </lineage>
</organism>
<dbReference type="PROSITE" id="PS51257">
    <property type="entry name" value="PROKAR_LIPOPROTEIN"/>
    <property type="match status" value="1"/>
</dbReference>
<accession>A0A0P0P1W7</accession>
<name>A0A0P0P1W7_9CAUL</name>
<keyword evidence="3" id="KW-1185">Reference proteome</keyword>
<dbReference type="EMBL" id="CP013002">
    <property type="protein sequence ID" value="ALL14527.1"/>
    <property type="molecule type" value="Genomic_DNA"/>
</dbReference>
<dbReference type="AlphaFoldDB" id="A0A0P0P1W7"/>
<gene>
    <name evidence="2" type="ORF">AQ619_14870</name>
</gene>
<evidence type="ECO:0000313" key="3">
    <source>
        <dbReference type="Proteomes" id="UP000056905"/>
    </source>
</evidence>
<protein>
    <recommendedName>
        <fullName evidence="4">Lipoprotein</fullName>
    </recommendedName>
</protein>